<protein>
    <submittedName>
        <fullName evidence="3">Phospholipase/lecithinase/hemolysin</fullName>
    </submittedName>
</protein>
<dbReference type="InterPro" id="IPR051058">
    <property type="entry name" value="GDSL_Est/Lipase"/>
</dbReference>
<gene>
    <name evidence="3" type="ORF">SAMN06296036_12844</name>
</gene>
<dbReference type="OrthoDB" id="5292073at2"/>
<accession>A0A1Y6CLF5</accession>
<evidence type="ECO:0000256" key="1">
    <source>
        <dbReference type="ARBA" id="ARBA00022801"/>
    </source>
</evidence>
<dbReference type="Gene3D" id="3.40.50.1110">
    <property type="entry name" value="SGNH hydrolase"/>
    <property type="match status" value="1"/>
</dbReference>
<dbReference type="GO" id="GO:0016788">
    <property type="term" value="F:hydrolase activity, acting on ester bonds"/>
    <property type="evidence" value="ECO:0007669"/>
    <property type="project" value="InterPro"/>
</dbReference>
<keyword evidence="4" id="KW-1185">Reference proteome</keyword>
<evidence type="ECO:0000313" key="3">
    <source>
        <dbReference type="EMBL" id="SMF74438.1"/>
    </source>
</evidence>
<organism evidence="3 4">
    <name type="scientific">Pseudobacteriovorax antillogorgiicola</name>
    <dbReference type="NCBI Taxonomy" id="1513793"/>
    <lineage>
        <taxon>Bacteria</taxon>
        <taxon>Pseudomonadati</taxon>
        <taxon>Bdellovibrionota</taxon>
        <taxon>Oligoflexia</taxon>
        <taxon>Oligoflexales</taxon>
        <taxon>Pseudobacteriovoracaceae</taxon>
        <taxon>Pseudobacteriovorax</taxon>
    </lineage>
</organism>
<dbReference type="AlphaFoldDB" id="A0A1Y6CLF5"/>
<evidence type="ECO:0000313" key="4">
    <source>
        <dbReference type="Proteomes" id="UP000192907"/>
    </source>
</evidence>
<dbReference type="RefSeq" id="WP_132324615.1">
    <property type="nucleotide sequence ID" value="NZ_FWZT01000028.1"/>
</dbReference>
<sequence>MIRQMCTILLSVVLVCQIAGASQRVESMVFEGQELLLTPFPDPNIASRYTSIFVFGDSLSDEGNLNRRTFGIWAPGSVYYKNRFSNGPIWIDYVKSALNAKSHNFAVGSAETGVKTGIRSWIIPSTEQQIRQAKSRLEKVDVNRSLAVLWVGSFNYRNFNNDRPQKVVDQISEQIQTILELGFRTVMIGTIPSLEQGPGLSHKEPRPDATMKSLVVKHNGQLRQVVRDFAKENPRLKIGVFEAFALNQATQKKPGYFGFSNTEEPCYDGDPTGSFYGNQKDFCNDPSGYKYWDYLHPNSKMHCYYASQFLLDLSTLHDLDFLFEESLHSCMSL</sequence>
<keyword evidence="2" id="KW-0732">Signal</keyword>
<reference evidence="4" key="1">
    <citation type="submission" date="2017-04" db="EMBL/GenBank/DDBJ databases">
        <authorList>
            <person name="Varghese N."/>
            <person name="Submissions S."/>
        </authorList>
    </citation>
    <scope>NUCLEOTIDE SEQUENCE [LARGE SCALE GENOMIC DNA]</scope>
    <source>
        <strain evidence="4">RKEM611</strain>
    </source>
</reference>
<proteinExistence type="predicted"/>
<dbReference type="PANTHER" id="PTHR45648">
    <property type="entry name" value="GDSL LIPASE/ACYLHYDROLASE FAMILY PROTEIN (AFU_ORTHOLOGUE AFUA_4G14700)"/>
    <property type="match status" value="1"/>
</dbReference>
<evidence type="ECO:0000256" key="2">
    <source>
        <dbReference type="SAM" id="SignalP"/>
    </source>
</evidence>
<dbReference type="InterPro" id="IPR036514">
    <property type="entry name" value="SGNH_hydro_sf"/>
</dbReference>
<dbReference type="Proteomes" id="UP000192907">
    <property type="component" value="Unassembled WGS sequence"/>
</dbReference>
<dbReference type="PANTHER" id="PTHR45648:SF22">
    <property type="entry name" value="GDSL LIPASE_ACYLHYDROLASE FAMILY PROTEIN (AFU_ORTHOLOGUE AFUA_4G14700)"/>
    <property type="match status" value="1"/>
</dbReference>
<keyword evidence="1" id="KW-0378">Hydrolase</keyword>
<dbReference type="Pfam" id="PF00657">
    <property type="entry name" value="Lipase_GDSL"/>
    <property type="match status" value="1"/>
</dbReference>
<dbReference type="EMBL" id="FWZT01000028">
    <property type="protein sequence ID" value="SMF74438.1"/>
    <property type="molecule type" value="Genomic_DNA"/>
</dbReference>
<feature type="chain" id="PRO_5013232477" evidence="2">
    <location>
        <begin position="22"/>
        <end position="333"/>
    </location>
</feature>
<name>A0A1Y6CLF5_9BACT</name>
<dbReference type="InterPro" id="IPR001087">
    <property type="entry name" value="GDSL"/>
</dbReference>
<dbReference type="SUPFAM" id="SSF52266">
    <property type="entry name" value="SGNH hydrolase"/>
    <property type="match status" value="1"/>
</dbReference>
<dbReference type="CDD" id="cd01846">
    <property type="entry name" value="fatty_acyltransferase_like"/>
    <property type="match status" value="1"/>
</dbReference>
<feature type="signal peptide" evidence="2">
    <location>
        <begin position="1"/>
        <end position="21"/>
    </location>
</feature>
<dbReference type="STRING" id="1513793.SAMN06296036_12844"/>